<dbReference type="GO" id="GO:0034765">
    <property type="term" value="P:regulation of monoatomic ion transmembrane transport"/>
    <property type="evidence" value="ECO:0007669"/>
    <property type="project" value="TreeGrafter"/>
</dbReference>
<accession>A0AAY3ZUH8</accession>
<evidence type="ECO:0000256" key="13">
    <source>
        <dbReference type="ARBA" id="ARBA00031390"/>
    </source>
</evidence>
<dbReference type="Pfam" id="PF17655">
    <property type="entry name" value="IRK_C"/>
    <property type="match status" value="1"/>
</dbReference>
<evidence type="ECO:0000256" key="6">
    <source>
        <dbReference type="ARBA" id="ARBA00022692"/>
    </source>
</evidence>
<feature type="domain" description="Inward rectifier potassium channel C-terminal" evidence="20">
    <location>
        <begin position="183"/>
        <end position="354"/>
    </location>
</feature>
<keyword evidence="7 16" id="KW-0851">Voltage-gated channel</keyword>
<dbReference type="FunFam" id="2.60.40.1400:FF:000006">
    <property type="entry name" value="G protein-activated inward rectifier potassium channel 1"/>
    <property type="match status" value="1"/>
</dbReference>
<dbReference type="GO" id="GO:0005886">
    <property type="term" value="C:plasma membrane"/>
    <property type="evidence" value="ECO:0007669"/>
    <property type="project" value="TreeGrafter"/>
</dbReference>
<evidence type="ECO:0000256" key="9">
    <source>
        <dbReference type="ARBA" id="ARBA00022989"/>
    </source>
</evidence>
<keyword evidence="10 16" id="KW-0406">Ion transport</keyword>
<evidence type="ECO:0000256" key="8">
    <source>
        <dbReference type="ARBA" id="ARBA00022958"/>
    </source>
</evidence>
<feature type="domain" description="Potassium channel inwardly rectifying transmembrane" evidence="19">
    <location>
        <begin position="36"/>
        <end position="176"/>
    </location>
</feature>
<feature type="transmembrane region" description="Helical" evidence="18">
    <location>
        <begin position="148"/>
        <end position="171"/>
    </location>
</feature>
<keyword evidence="9 18" id="KW-1133">Transmembrane helix</keyword>
<dbReference type="PANTHER" id="PTHR11767:SF99">
    <property type="entry name" value="G PROTEIN-ACTIVATED INWARD RECTIFIER POTASSIUM CHANNEL 1"/>
    <property type="match status" value="1"/>
</dbReference>
<comment type="similarity">
    <text evidence="2">Belongs to the inward rectifier-type potassium channel (TC 1.A.2.1) family. KCNJ3 subfamily.</text>
</comment>
<name>A0AAY3ZUH8_9TELE</name>
<evidence type="ECO:0000256" key="17">
    <source>
        <dbReference type="SAM" id="MobiDB-lite"/>
    </source>
</evidence>
<comment type="catalytic activity">
    <reaction evidence="15">
        <text>K(+)(in) = K(+)(out)</text>
        <dbReference type="Rhea" id="RHEA:29463"/>
        <dbReference type="ChEBI" id="CHEBI:29103"/>
    </reaction>
</comment>
<evidence type="ECO:0000256" key="18">
    <source>
        <dbReference type="SAM" id="Phobius"/>
    </source>
</evidence>
<dbReference type="PRINTS" id="PR01327">
    <property type="entry name" value="KIR31CHANNEL"/>
</dbReference>
<dbReference type="Ensembl" id="ENSDCDT00010000005.1">
    <property type="protein sequence ID" value="ENSDCDP00010000004.1"/>
    <property type="gene ID" value="ENSDCDG00010000005.1"/>
</dbReference>
<dbReference type="AlphaFoldDB" id="A0AAY3ZUH8"/>
<evidence type="ECO:0000256" key="12">
    <source>
        <dbReference type="ARBA" id="ARBA00023303"/>
    </source>
</evidence>
<sequence>MSAIRRKFGEDYQVVNTSQGTTFSAPAAKRKRQRFVEKNGRCNVQHGNLGGETSRYLSDLFTTLVDLKWRWNLFIFLLTYTVAWLIMASMWWIIAYIRGDLNHGHDPSYTPCVANVYNFPSAFLFFIETEATIGYGYRYITEKCPEGIILFLFQSLLGSIVDAFLIGCMFIKMSQPKKRAETLMFSQDAVISQRDGKLCLMFRVGNLRNSHMVSAQIRCKLIKSRQTPEGEFLPLDQRELDVGFGTGADQLFLVSPLTICHEINPKSPFFDLSQRSLVSEQFEIVVILEGIVETTGMTCQARTSYTEDEVLWGHRFLPVMSLEEGFFRVDYSQFHNTFEVPTPLLSVKEQEEKASLLSPPPVAALSPLPGDTQGRRERIFSLDGVSHAEERRRPSKLQSMSSRNGKEGLKASGAPSTERASSTGDLPLRIQRLGSITSPGEGEERLQLKAIKVSLETFSQCPGELEPHRLPLMPTAKTGPVPGPSLNPLPMGGSRPEDNLPAKLRRMNADR</sequence>
<keyword evidence="22" id="KW-1185">Reference proteome</keyword>
<dbReference type="InterPro" id="IPR003274">
    <property type="entry name" value="K_chnl_inward-rec_Kir3.1"/>
</dbReference>
<evidence type="ECO:0000313" key="21">
    <source>
        <dbReference type="Ensembl" id="ENSDCDP00010000004.1"/>
    </source>
</evidence>
<dbReference type="RefSeq" id="XP_028821105.1">
    <property type="nucleotide sequence ID" value="XM_028965272.1"/>
</dbReference>
<evidence type="ECO:0000256" key="16">
    <source>
        <dbReference type="RuleBase" id="RU003822"/>
    </source>
</evidence>
<dbReference type="InterPro" id="IPR016449">
    <property type="entry name" value="K_chnl_inward-rec_Kir"/>
</dbReference>
<dbReference type="GO" id="GO:0007399">
    <property type="term" value="P:nervous system development"/>
    <property type="evidence" value="ECO:0007669"/>
    <property type="project" value="UniProtKB-ARBA"/>
</dbReference>
<evidence type="ECO:0000256" key="10">
    <source>
        <dbReference type="ARBA" id="ARBA00023065"/>
    </source>
</evidence>
<evidence type="ECO:0000256" key="2">
    <source>
        <dbReference type="ARBA" id="ARBA00009002"/>
    </source>
</evidence>
<feature type="region of interest" description="Disordered" evidence="17">
    <location>
        <begin position="380"/>
        <end position="429"/>
    </location>
</feature>
<evidence type="ECO:0000256" key="4">
    <source>
        <dbReference type="ARBA" id="ARBA00022448"/>
    </source>
</evidence>
<feature type="transmembrane region" description="Helical" evidence="18">
    <location>
        <begin position="73"/>
        <end position="94"/>
    </location>
</feature>
<feature type="region of interest" description="Disordered" evidence="17">
    <location>
        <begin position="356"/>
        <end position="375"/>
    </location>
</feature>
<evidence type="ECO:0000256" key="15">
    <source>
        <dbReference type="ARBA" id="ARBA00034430"/>
    </source>
</evidence>
<dbReference type="GO" id="GO:1990573">
    <property type="term" value="P:potassium ion import across plasma membrane"/>
    <property type="evidence" value="ECO:0007669"/>
    <property type="project" value="TreeGrafter"/>
</dbReference>
<gene>
    <name evidence="21" type="primary">kcnj19b</name>
</gene>
<keyword evidence="11 18" id="KW-0472">Membrane</keyword>
<evidence type="ECO:0000256" key="7">
    <source>
        <dbReference type="ARBA" id="ARBA00022882"/>
    </source>
</evidence>
<keyword evidence="8 16" id="KW-0630">Potassium</keyword>
<keyword evidence="5 16" id="KW-0633">Potassium transport</keyword>
<evidence type="ECO:0000256" key="5">
    <source>
        <dbReference type="ARBA" id="ARBA00022538"/>
    </source>
</evidence>
<evidence type="ECO:0000259" key="19">
    <source>
        <dbReference type="Pfam" id="PF01007"/>
    </source>
</evidence>
<feature type="compositionally biased region" description="Basic and acidic residues" evidence="17">
    <location>
        <begin position="380"/>
        <end position="392"/>
    </location>
</feature>
<dbReference type="GeneTree" id="ENSGT01080000257365"/>
<reference evidence="21 22" key="1">
    <citation type="submission" date="2020-06" db="EMBL/GenBank/DDBJ databases">
        <authorList>
            <consortium name="Wellcome Sanger Institute Data Sharing"/>
        </authorList>
    </citation>
    <scope>NUCLEOTIDE SEQUENCE [LARGE SCALE GENOMIC DNA]</scope>
</reference>
<dbReference type="Gene3D" id="1.10.287.70">
    <property type="match status" value="1"/>
</dbReference>
<dbReference type="PRINTS" id="PR01320">
    <property type="entry name" value="KIRCHANNEL"/>
</dbReference>
<feature type="region of interest" description="Disordered" evidence="17">
    <location>
        <begin position="465"/>
        <end position="511"/>
    </location>
</feature>
<proteinExistence type="inferred from homology"/>
<evidence type="ECO:0000256" key="1">
    <source>
        <dbReference type="ARBA" id="ARBA00004141"/>
    </source>
</evidence>
<feature type="compositionally biased region" description="Polar residues" evidence="17">
    <location>
        <begin position="414"/>
        <end position="424"/>
    </location>
</feature>
<evidence type="ECO:0000256" key="11">
    <source>
        <dbReference type="ARBA" id="ARBA00023136"/>
    </source>
</evidence>
<evidence type="ECO:0000256" key="3">
    <source>
        <dbReference type="ARBA" id="ARBA00015495"/>
    </source>
</evidence>
<dbReference type="PANTHER" id="PTHR11767">
    <property type="entry name" value="INWARD RECTIFIER POTASSIUM CHANNEL"/>
    <property type="match status" value="1"/>
</dbReference>
<organism evidence="21 22">
    <name type="scientific">Denticeps clupeoides</name>
    <name type="common">denticle herring</name>
    <dbReference type="NCBI Taxonomy" id="299321"/>
    <lineage>
        <taxon>Eukaryota</taxon>
        <taxon>Metazoa</taxon>
        <taxon>Chordata</taxon>
        <taxon>Craniata</taxon>
        <taxon>Vertebrata</taxon>
        <taxon>Euteleostomi</taxon>
        <taxon>Actinopterygii</taxon>
        <taxon>Neopterygii</taxon>
        <taxon>Teleostei</taxon>
        <taxon>Clupei</taxon>
        <taxon>Clupeiformes</taxon>
        <taxon>Denticipitoidei</taxon>
        <taxon>Denticipitidae</taxon>
        <taxon>Denticeps</taxon>
    </lineage>
</organism>
<keyword evidence="12 16" id="KW-0407">Ion channel</keyword>
<dbReference type="InterPro" id="IPR013518">
    <property type="entry name" value="K_chnl_inward-rec_Kir_cyto"/>
</dbReference>
<dbReference type="GeneID" id="114772254"/>
<reference evidence="21" key="3">
    <citation type="submission" date="2025-09" db="UniProtKB">
        <authorList>
            <consortium name="Ensembl"/>
        </authorList>
    </citation>
    <scope>IDENTIFICATION</scope>
</reference>
<dbReference type="SUPFAM" id="SSF81324">
    <property type="entry name" value="Voltage-gated potassium channels"/>
    <property type="match status" value="1"/>
</dbReference>
<evidence type="ECO:0000259" key="20">
    <source>
        <dbReference type="Pfam" id="PF17655"/>
    </source>
</evidence>
<dbReference type="FunFam" id="1.10.287.70:FF:000019">
    <property type="entry name" value="G protein-activated inward rectifier potassium channel 1"/>
    <property type="match status" value="1"/>
</dbReference>
<evidence type="ECO:0000256" key="14">
    <source>
        <dbReference type="ARBA" id="ARBA00032145"/>
    </source>
</evidence>
<dbReference type="Gene3D" id="2.60.40.1400">
    <property type="entry name" value="G protein-activated inward rectifier potassium channel 1"/>
    <property type="match status" value="1"/>
</dbReference>
<dbReference type="SUPFAM" id="SSF81296">
    <property type="entry name" value="E set domains"/>
    <property type="match status" value="1"/>
</dbReference>
<dbReference type="InterPro" id="IPR014756">
    <property type="entry name" value="Ig_E-set"/>
</dbReference>
<dbReference type="InterPro" id="IPR041647">
    <property type="entry name" value="IRK_C"/>
</dbReference>
<dbReference type="Proteomes" id="UP000694580">
    <property type="component" value="Chromosome 2"/>
</dbReference>
<reference evidence="21" key="2">
    <citation type="submission" date="2025-08" db="UniProtKB">
        <authorList>
            <consortium name="Ensembl"/>
        </authorList>
    </citation>
    <scope>IDENTIFICATION</scope>
</reference>
<protein>
    <recommendedName>
        <fullName evidence="3">G protein-activated inward rectifier potassium channel 1</fullName>
    </recommendedName>
    <alternativeName>
        <fullName evidence="14">Inward rectifier K(+) channel Kir3.1</fullName>
    </alternativeName>
    <alternativeName>
        <fullName evidence="13">Potassium channel, inwardly rectifying subfamily J member 3</fullName>
    </alternativeName>
</protein>
<dbReference type="GO" id="GO:0015467">
    <property type="term" value="F:G-protein activated inward rectifier potassium channel activity"/>
    <property type="evidence" value="ECO:0007669"/>
    <property type="project" value="InterPro"/>
</dbReference>
<dbReference type="Pfam" id="PF01007">
    <property type="entry name" value="IRK"/>
    <property type="match status" value="1"/>
</dbReference>
<keyword evidence="6 16" id="KW-0812">Transmembrane</keyword>
<keyword evidence="4 16" id="KW-0813">Transport</keyword>
<dbReference type="InterPro" id="IPR040445">
    <property type="entry name" value="Kir_TM"/>
</dbReference>
<evidence type="ECO:0000313" key="22">
    <source>
        <dbReference type="Proteomes" id="UP000694580"/>
    </source>
</evidence>
<dbReference type="GO" id="GO:0034702">
    <property type="term" value="C:monoatomic ion channel complex"/>
    <property type="evidence" value="ECO:0007669"/>
    <property type="project" value="UniProtKB-KW"/>
</dbReference>
<comment type="subcellular location">
    <subcellularLocation>
        <location evidence="1 16">Membrane</location>
        <topology evidence="1 16">Multi-pass membrane protein</topology>
    </subcellularLocation>
</comment>